<dbReference type="Gene3D" id="1.10.443.10">
    <property type="entry name" value="Intergrase catalytic core"/>
    <property type="match status" value="1"/>
</dbReference>
<accession>A4ILC8</accession>
<name>A4ILC8_GEOTN</name>
<keyword evidence="2" id="KW-0229">DNA integration</keyword>
<dbReference type="InterPro" id="IPR011010">
    <property type="entry name" value="DNA_brk_join_enz"/>
</dbReference>
<dbReference type="PANTHER" id="PTHR30349">
    <property type="entry name" value="PHAGE INTEGRASE-RELATED"/>
    <property type="match status" value="1"/>
</dbReference>
<evidence type="ECO:0000256" key="3">
    <source>
        <dbReference type="ARBA" id="ARBA00023125"/>
    </source>
</evidence>
<evidence type="ECO:0000256" key="1">
    <source>
        <dbReference type="ARBA" id="ARBA00008857"/>
    </source>
</evidence>
<organism evidence="8 9">
    <name type="scientific">Geobacillus thermodenitrificans (strain NG80-2)</name>
    <dbReference type="NCBI Taxonomy" id="420246"/>
    <lineage>
        <taxon>Bacteria</taxon>
        <taxon>Bacillati</taxon>
        <taxon>Bacillota</taxon>
        <taxon>Bacilli</taxon>
        <taxon>Bacillales</taxon>
        <taxon>Anoxybacillaceae</taxon>
        <taxon>Geobacillus</taxon>
    </lineage>
</organism>
<proteinExistence type="inferred from homology"/>
<dbReference type="InterPro" id="IPR044068">
    <property type="entry name" value="CB"/>
</dbReference>
<dbReference type="Pfam" id="PF00589">
    <property type="entry name" value="Phage_integrase"/>
    <property type="match status" value="1"/>
</dbReference>
<feature type="domain" description="Core-binding (CB)" evidence="7">
    <location>
        <begin position="64"/>
        <end position="156"/>
    </location>
</feature>
<protein>
    <submittedName>
        <fullName evidence="8">DNA integration/recombination/invertion protein</fullName>
    </submittedName>
</protein>
<dbReference type="HOGENOM" id="CLU_027562_17_1_9"/>
<sequence>MAGSIEKRGKNSYRLVYSMGFDANGKRIKRTKTVHVKTKKEAEKELAKFIAEIEAGEYIKPAKMSLSDFIQLWRDNYAEKQLSPKTFETYNNYINTRIIPQLGHLQLADIKPIHLIRFLNNLKKDETRLDGKKGSLSEATINYYRRILKNIFNRAVEWKFLQVNPAEKLPKEKEDIGKGDVYDENETRLLLKCLEKEDLKWRLYFTLALTCGLRKGELLALQWEDIDLESGTLYVKHSLSYTKEKGFFLKEPKSKKSKREIAIPSFVLPLLKKYKNVRLREKEKLQDEWEGGNYNFVFATWNGKPHHHSYPRTKWERFLKRNNLRYIRPHDLRHTSATIMLNNGVNYKTVSERLGHSSTRITFDFYVHRTKEADRSAAECFDNQFGA</sequence>
<dbReference type="InterPro" id="IPR004107">
    <property type="entry name" value="Integrase_SAM-like_N"/>
</dbReference>
<evidence type="ECO:0000256" key="5">
    <source>
        <dbReference type="PROSITE-ProRule" id="PRU01248"/>
    </source>
</evidence>
<dbReference type="GO" id="GO:0006310">
    <property type="term" value="P:DNA recombination"/>
    <property type="evidence" value="ECO:0007669"/>
    <property type="project" value="UniProtKB-KW"/>
</dbReference>
<dbReference type="Proteomes" id="UP000001578">
    <property type="component" value="Chromosome"/>
</dbReference>
<dbReference type="SUPFAM" id="SSF56349">
    <property type="entry name" value="DNA breaking-rejoining enzymes"/>
    <property type="match status" value="1"/>
</dbReference>
<comment type="similarity">
    <text evidence="1">Belongs to the 'phage' integrase family.</text>
</comment>
<dbReference type="EMBL" id="CP000557">
    <property type="protein sequence ID" value="ABO66132.1"/>
    <property type="molecule type" value="Genomic_DNA"/>
</dbReference>
<dbReference type="PROSITE" id="PS51900">
    <property type="entry name" value="CB"/>
    <property type="match status" value="1"/>
</dbReference>
<dbReference type="GO" id="GO:0003677">
    <property type="term" value="F:DNA binding"/>
    <property type="evidence" value="ECO:0007669"/>
    <property type="project" value="UniProtKB-UniRule"/>
</dbReference>
<dbReference type="eggNOG" id="COG0582">
    <property type="taxonomic scope" value="Bacteria"/>
</dbReference>
<evidence type="ECO:0000259" key="7">
    <source>
        <dbReference type="PROSITE" id="PS51900"/>
    </source>
</evidence>
<dbReference type="Pfam" id="PF14659">
    <property type="entry name" value="Phage_int_SAM_3"/>
    <property type="match status" value="1"/>
</dbReference>
<dbReference type="AlphaFoldDB" id="A4ILC8"/>
<evidence type="ECO:0000259" key="6">
    <source>
        <dbReference type="PROSITE" id="PS51898"/>
    </source>
</evidence>
<dbReference type="InterPro" id="IPR010998">
    <property type="entry name" value="Integrase_recombinase_N"/>
</dbReference>
<dbReference type="PROSITE" id="PS51898">
    <property type="entry name" value="TYR_RECOMBINASE"/>
    <property type="match status" value="1"/>
</dbReference>
<keyword evidence="4" id="KW-0233">DNA recombination</keyword>
<dbReference type="GO" id="GO:0015074">
    <property type="term" value="P:DNA integration"/>
    <property type="evidence" value="ECO:0007669"/>
    <property type="project" value="UniProtKB-KW"/>
</dbReference>
<evidence type="ECO:0000313" key="8">
    <source>
        <dbReference type="EMBL" id="ABO66132.1"/>
    </source>
</evidence>
<evidence type="ECO:0000256" key="4">
    <source>
        <dbReference type="ARBA" id="ARBA00023172"/>
    </source>
</evidence>
<dbReference type="InterPro" id="IPR002104">
    <property type="entry name" value="Integrase_catalytic"/>
</dbReference>
<dbReference type="PANTHER" id="PTHR30349:SF41">
    <property type="entry name" value="INTEGRASE_RECOMBINASE PROTEIN MJ0367-RELATED"/>
    <property type="match status" value="1"/>
</dbReference>
<dbReference type="Gene3D" id="1.10.150.130">
    <property type="match status" value="1"/>
</dbReference>
<evidence type="ECO:0000256" key="2">
    <source>
        <dbReference type="ARBA" id="ARBA00022908"/>
    </source>
</evidence>
<dbReference type="InterPro" id="IPR050090">
    <property type="entry name" value="Tyrosine_recombinase_XerCD"/>
</dbReference>
<reference evidence="8 9" key="1">
    <citation type="journal article" date="2007" name="Proc. Natl. Acad. Sci. U.S.A.">
        <title>Genome and proteome of long-chain alkane degrading Geobacillus thermodenitrificans NG80-2 isolated from a deep-subsurface oil reservoir.</title>
        <authorList>
            <person name="Feng L."/>
            <person name="Wang W."/>
            <person name="Cheng J."/>
            <person name="Ren Y."/>
            <person name="Zhao G."/>
            <person name="Gao C."/>
            <person name="Tang Y."/>
            <person name="Liu X."/>
            <person name="Han W."/>
            <person name="Peng X."/>
            <person name="Liu R."/>
            <person name="Wang L."/>
        </authorList>
    </citation>
    <scope>NUCLEOTIDE SEQUENCE [LARGE SCALE GENOMIC DNA]</scope>
    <source>
        <strain evidence="8 9">NG80-2</strain>
    </source>
</reference>
<dbReference type="InterPro" id="IPR013762">
    <property type="entry name" value="Integrase-like_cat_sf"/>
</dbReference>
<dbReference type="CDD" id="cd01189">
    <property type="entry name" value="INT_ICEBs1_C_like"/>
    <property type="match status" value="1"/>
</dbReference>
<keyword evidence="3 5" id="KW-0238">DNA-binding</keyword>
<feature type="domain" description="Tyr recombinase" evidence="6">
    <location>
        <begin position="177"/>
        <end position="379"/>
    </location>
</feature>
<dbReference type="RefSeq" id="WP_011886969.1">
    <property type="nucleotide sequence ID" value="NC_009328.1"/>
</dbReference>
<dbReference type="KEGG" id="gtn:GTNG_0752"/>
<evidence type="ECO:0000313" key="9">
    <source>
        <dbReference type="Proteomes" id="UP000001578"/>
    </source>
</evidence>
<gene>
    <name evidence="8" type="ordered locus">GTNG_0752</name>
</gene>